<dbReference type="AlphaFoldDB" id="A0A2P6QNS4"/>
<keyword evidence="5" id="KW-1185">Reference proteome</keyword>
<dbReference type="InterPro" id="IPR011990">
    <property type="entry name" value="TPR-like_helical_dom_sf"/>
</dbReference>
<dbReference type="GO" id="GO:0003729">
    <property type="term" value="F:mRNA binding"/>
    <property type="evidence" value="ECO:0007669"/>
    <property type="project" value="UniProtKB-ARBA"/>
</dbReference>
<dbReference type="EMBL" id="PDCK01000042">
    <property type="protein sequence ID" value="PRQ35831.1"/>
    <property type="molecule type" value="Genomic_DNA"/>
</dbReference>
<feature type="repeat" description="PPR" evidence="3">
    <location>
        <begin position="93"/>
        <end position="123"/>
    </location>
</feature>
<dbReference type="Gene3D" id="1.25.40.10">
    <property type="entry name" value="Tetratricopeptide repeat domain"/>
    <property type="match status" value="5"/>
</dbReference>
<dbReference type="NCBIfam" id="TIGR00756">
    <property type="entry name" value="PPR"/>
    <property type="match status" value="4"/>
</dbReference>
<proteinExistence type="inferred from homology"/>
<dbReference type="PANTHER" id="PTHR47926:SF347">
    <property type="entry name" value="PENTATRICOPEPTIDE REPEAT-CONTAINING PROTEIN"/>
    <property type="match status" value="1"/>
</dbReference>
<dbReference type="PROSITE" id="PS51375">
    <property type="entry name" value="PPR"/>
    <property type="match status" value="5"/>
</dbReference>
<dbReference type="FunFam" id="1.25.40.10:FF:000090">
    <property type="entry name" value="Pentatricopeptide repeat-containing protein, chloroplastic"/>
    <property type="match status" value="1"/>
</dbReference>
<dbReference type="FunFam" id="1.25.40.10:FF:000073">
    <property type="entry name" value="Pentatricopeptide repeat-containing protein chloroplastic"/>
    <property type="match status" value="1"/>
</dbReference>
<comment type="caution">
    <text evidence="4">The sequence shown here is derived from an EMBL/GenBank/DDBJ whole genome shotgun (WGS) entry which is preliminary data.</text>
</comment>
<dbReference type="FunFam" id="1.25.40.10:FF:000361">
    <property type="entry name" value="Pentatricopeptide repeat-containing protein chloroplastic"/>
    <property type="match status" value="1"/>
</dbReference>
<feature type="repeat" description="PPR" evidence="3">
    <location>
        <begin position="226"/>
        <end position="260"/>
    </location>
</feature>
<sequence>MKSIYTSYRNRSMHHVIRSRSASSGLCCIKIKDLVSKGLYDQTLQLYKDELHSYGLLHANTSILPSIIKACSSHHGHGLQLHCMALKSGSNSDSVVSNSLISMYAKLALVGAARRVFDEMPERDTITWNSMINCYIQNGHLAKALDVLKQMYLNGFTLKAELIASIISVCARTRKFRLGRQIHGLLVVHDEIEESVFLSTALLDLYMRCHETLMAFHVFCHMQVKNEVSWTAMISGCIANRSYGMAMHCFREMQVEGLKPNRVTMLAILPACAELGDIGHGKEIHAYTFRHGFESDHHCSAALIHMYCKRGKELRPAKLIFDKVSLKDVVMWSLMIGSYSQCGDFVKALQLFSQMRAQGIDPNSVTLLALISACTTLSSLQIGCGIHSYVLKSGLNSDIFIGNALINMYAKCGCLTDSHEIFKEMPSIDSVSWSTMIESYGLHGRGNEALKLFLEMQDRGIEPDAVAFLSVLSACNHAGLVEEGKKIFKLMREDSKITVSLEHYACYINLLGKFGKLEDACEIVRSMPMKPSSRIWSSLVTACKVHGRLEIAESLAHHLVRKEPQNAANYALLSMVHAEAGNWLGVEEVRRVMRVHRLRKCYGFSRI</sequence>
<reference evidence="4 5" key="1">
    <citation type="journal article" date="2018" name="Nat. Genet.">
        <title>The Rosa genome provides new insights in the design of modern roses.</title>
        <authorList>
            <person name="Bendahmane M."/>
        </authorList>
    </citation>
    <scope>NUCLEOTIDE SEQUENCE [LARGE SCALE GENOMIC DNA]</scope>
    <source>
        <strain evidence="5">cv. Old Blush</strain>
    </source>
</reference>
<dbReference type="Pfam" id="PF13041">
    <property type="entry name" value="PPR_2"/>
    <property type="match status" value="3"/>
</dbReference>
<dbReference type="FunFam" id="1.25.40.10:FF:000344">
    <property type="entry name" value="Pentatricopeptide repeat-containing protein"/>
    <property type="match status" value="1"/>
</dbReference>
<evidence type="ECO:0000313" key="4">
    <source>
        <dbReference type="EMBL" id="PRQ35831.1"/>
    </source>
</evidence>
<evidence type="ECO:0000256" key="3">
    <source>
        <dbReference type="PROSITE-ProRule" id="PRU00708"/>
    </source>
</evidence>
<accession>A0A2P6QNS4</accession>
<dbReference type="PANTHER" id="PTHR47926">
    <property type="entry name" value="PENTATRICOPEPTIDE REPEAT-CONTAINING PROTEIN"/>
    <property type="match status" value="1"/>
</dbReference>
<keyword evidence="1" id="KW-0677">Repeat</keyword>
<dbReference type="InterPro" id="IPR046848">
    <property type="entry name" value="E_motif"/>
</dbReference>
<gene>
    <name evidence="4" type="ORF">RchiOBHm_Chr4g0384761</name>
</gene>
<evidence type="ECO:0000256" key="2">
    <source>
        <dbReference type="ARBA" id="ARBA00061659"/>
    </source>
</evidence>
<dbReference type="Pfam" id="PF20431">
    <property type="entry name" value="E_motif"/>
    <property type="match status" value="1"/>
</dbReference>
<name>A0A2P6QNS4_ROSCH</name>
<dbReference type="InterPro" id="IPR046960">
    <property type="entry name" value="PPR_At4g14850-like_plant"/>
</dbReference>
<dbReference type="GO" id="GO:0009451">
    <property type="term" value="P:RNA modification"/>
    <property type="evidence" value="ECO:0007669"/>
    <property type="project" value="InterPro"/>
</dbReference>
<comment type="similarity">
    <text evidence="2">Belongs to the PPR family. PCMP-E subfamily.</text>
</comment>
<dbReference type="Gramene" id="PRQ35831">
    <property type="protein sequence ID" value="PRQ35831"/>
    <property type="gene ID" value="RchiOBHm_Chr4g0384761"/>
</dbReference>
<feature type="repeat" description="PPR" evidence="3">
    <location>
        <begin position="328"/>
        <end position="362"/>
    </location>
</feature>
<evidence type="ECO:0000256" key="1">
    <source>
        <dbReference type="ARBA" id="ARBA00022737"/>
    </source>
</evidence>
<dbReference type="InterPro" id="IPR002885">
    <property type="entry name" value="PPR_rpt"/>
</dbReference>
<dbReference type="Pfam" id="PF01535">
    <property type="entry name" value="PPR"/>
    <property type="match status" value="4"/>
</dbReference>
<organism evidence="4 5">
    <name type="scientific">Rosa chinensis</name>
    <name type="common">China rose</name>
    <dbReference type="NCBI Taxonomy" id="74649"/>
    <lineage>
        <taxon>Eukaryota</taxon>
        <taxon>Viridiplantae</taxon>
        <taxon>Streptophyta</taxon>
        <taxon>Embryophyta</taxon>
        <taxon>Tracheophyta</taxon>
        <taxon>Spermatophyta</taxon>
        <taxon>Magnoliopsida</taxon>
        <taxon>eudicotyledons</taxon>
        <taxon>Gunneridae</taxon>
        <taxon>Pentapetalae</taxon>
        <taxon>rosids</taxon>
        <taxon>fabids</taxon>
        <taxon>Rosales</taxon>
        <taxon>Rosaceae</taxon>
        <taxon>Rosoideae</taxon>
        <taxon>Rosoideae incertae sedis</taxon>
        <taxon>Rosa</taxon>
    </lineage>
</organism>
<dbReference type="OMA" id="ACYINLL"/>
<protein>
    <submittedName>
        <fullName evidence="4">Putative tetratricopeptide-like helical domain-containing protein</fullName>
    </submittedName>
</protein>
<feature type="repeat" description="PPR" evidence="3">
    <location>
        <begin position="124"/>
        <end position="158"/>
    </location>
</feature>
<evidence type="ECO:0000313" key="5">
    <source>
        <dbReference type="Proteomes" id="UP000238479"/>
    </source>
</evidence>
<feature type="repeat" description="PPR" evidence="3">
    <location>
        <begin position="429"/>
        <end position="463"/>
    </location>
</feature>
<dbReference type="OrthoDB" id="1871818at2759"/>
<dbReference type="Proteomes" id="UP000238479">
    <property type="component" value="Chromosome 4"/>
</dbReference>